<evidence type="ECO:0000256" key="2">
    <source>
        <dbReference type="SAM" id="Phobius"/>
    </source>
</evidence>
<keyword evidence="2" id="KW-0472">Membrane</keyword>
<protein>
    <submittedName>
        <fullName evidence="3">Uncharacterized protein</fullName>
    </submittedName>
</protein>
<proteinExistence type="predicted"/>
<dbReference type="Proteomes" id="UP000004848">
    <property type="component" value="Unassembled WGS sequence"/>
</dbReference>
<feature type="compositionally biased region" description="Polar residues" evidence="1">
    <location>
        <begin position="278"/>
        <end position="292"/>
    </location>
</feature>
<feature type="region of interest" description="Disordered" evidence="1">
    <location>
        <begin position="396"/>
        <end position="423"/>
    </location>
</feature>
<dbReference type="Gene3D" id="2.40.50.100">
    <property type="match status" value="1"/>
</dbReference>
<accession>A0NQC0</accession>
<dbReference type="EMBL" id="AAUW01000004">
    <property type="protein sequence ID" value="EAV44978.1"/>
    <property type="molecule type" value="Genomic_DNA"/>
</dbReference>
<evidence type="ECO:0000256" key="1">
    <source>
        <dbReference type="SAM" id="MobiDB-lite"/>
    </source>
</evidence>
<comment type="caution">
    <text evidence="3">The sequence shown here is derived from an EMBL/GenBank/DDBJ whole genome shotgun (WGS) entry which is preliminary data.</text>
</comment>
<evidence type="ECO:0000313" key="3">
    <source>
        <dbReference type="EMBL" id="EAV44978.1"/>
    </source>
</evidence>
<dbReference type="RefSeq" id="WP_006933123.1">
    <property type="nucleotide sequence ID" value="NZ_AAUW01000004.1"/>
</dbReference>
<feature type="compositionally biased region" description="Polar residues" evidence="1">
    <location>
        <begin position="303"/>
        <end position="327"/>
    </location>
</feature>
<feature type="transmembrane region" description="Helical" evidence="2">
    <location>
        <begin position="358"/>
        <end position="376"/>
    </location>
</feature>
<name>A0NQC0_ROSAI</name>
<gene>
    <name evidence="3" type="ORF">SIAM614_13223</name>
</gene>
<dbReference type="GeneID" id="68845732"/>
<feature type="region of interest" description="Disordered" evidence="1">
    <location>
        <begin position="277"/>
        <end position="329"/>
    </location>
</feature>
<dbReference type="AlphaFoldDB" id="A0NQC0"/>
<organism evidence="3 4">
    <name type="scientific">Roseibium aggregatum (strain ATCC 25650 / DSM 13394 / JCM 20685 / NBRC 16684 / NCIMB 2208 / IAM 12614 / B1)</name>
    <name type="common">Stappia aggregata</name>
    <dbReference type="NCBI Taxonomy" id="384765"/>
    <lineage>
        <taxon>Bacteria</taxon>
        <taxon>Pseudomonadati</taxon>
        <taxon>Pseudomonadota</taxon>
        <taxon>Alphaproteobacteria</taxon>
        <taxon>Hyphomicrobiales</taxon>
        <taxon>Stappiaceae</taxon>
        <taxon>Roseibium</taxon>
    </lineage>
</organism>
<evidence type="ECO:0000313" key="4">
    <source>
        <dbReference type="Proteomes" id="UP000004848"/>
    </source>
</evidence>
<feature type="compositionally biased region" description="Polar residues" evidence="1">
    <location>
        <begin position="398"/>
        <end position="409"/>
    </location>
</feature>
<keyword evidence="2" id="KW-0812">Transmembrane</keyword>
<keyword evidence="2" id="KW-1133">Transmembrane helix</keyword>
<reference evidence="3 4" key="1">
    <citation type="submission" date="2006-05" db="EMBL/GenBank/DDBJ databases">
        <authorList>
            <person name="King G."/>
            <person name="Ferriera S."/>
            <person name="Johnson J."/>
            <person name="Kravitz S."/>
            <person name="Beeson K."/>
            <person name="Sutton G."/>
            <person name="Rogers Y.-H."/>
            <person name="Friedman R."/>
            <person name="Frazier M."/>
            <person name="Venter J.C."/>
        </authorList>
    </citation>
    <scope>NUCLEOTIDE SEQUENCE [LARGE SCALE GENOMIC DNA]</scope>
    <source>
        <strain evidence="4">ATCC 25650 / DSM 13394 / JCM 20685 / NBRC 16684 / NCIMB 2208 / IAM 12614 / B1</strain>
    </source>
</reference>
<sequence length="456" mass="49883">MTPRNIILPDDPKFYPLRVAAIYGKPGAAVAPDQPIVDLATPFGINLTLRSQNAGQLLRCFFDVGDTISAPGTRIARYQLDEIPDPRPEKVPEILPLAQTSNAAAYPLRIKLVAVRPGDDFEAGQILWEYENRDGEERLAKAPYAGKILAINISAGDIYETPGQIAAEFIHFIDRIDPVQPKQTTPDEPPKSITERFMLDMDPTVYPIRIKEVHVQPGVSFATGERLWLYEDRQGNHYWCAARCPGKALQTHIAPGDILMAPGNAGVDFLRLDEEPTPKTQQGFQKSDQSPPSKEAARHKAQAGTQEASWQTTAFKSGEPSNLQTETVKPARPAAGASAFDRMPDGKFVIVARYEKRFLAGLFVFTGLIIGGAFLGETRYSDFTDSFRFLTAPVKFSSPGSSETQNQDTLPAKDPVTKLDPNRTKNDLQKVLSAGSAHSAPPTASQQAAVTAWIDG</sequence>